<reference evidence="2" key="2">
    <citation type="submission" date="2019-10" db="EMBL/GenBank/DDBJ databases">
        <title>A de novo genome assembly of a pear dwarfing rootstock.</title>
        <authorList>
            <person name="Wang F."/>
            <person name="Wang J."/>
            <person name="Li S."/>
            <person name="Zhang Y."/>
            <person name="Fang M."/>
            <person name="Ma L."/>
            <person name="Zhao Y."/>
            <person name="Jiang S."/>
        </authorList>
    </citation>
    <scope>NUCLEOTIDE SEQUENCE [LARGE SCALE GENOMIC DNA]</scope>
</reference>
<reference evidence="1 2" key="1">
    <citation type="submission" date="2019-09" db="EMBL/GenBank/DDBJ databases">
        <authorList>
            <person name="Ou C."/>
        </authorList>
    </citation>
    <scope>NUCLEOTIDE SEQUENCE [LARGE SCALE GENOMIC DNA]</scope>
    <source>
        <strain evidence="1">S2</strain>
        <tissue evidence="1">Leaf</tissue>
    </source>
</reference>
<dbReference type="EMBL" id="SMOL01000559">
    <property type="protein sequence ID" value="KAB2605810.1"/>
    <property type="molecule type" value="Genomic_DNA"/>
</dbReference>
<protein>
    <submittedName>
        <fullName evidence="1">Uncharacterized protein</fullName>
    </submittedName>
</protein>
<evidence type="ECO:0000313" key="2">
    <source>
        <dbReference type="Proteomes" id="UP000327157"/>
    </source>
</evidence>
<organism evidence="1 2">
    <name type="scientific">Pyrus ussuriensis x Pyrus communis</name>
    <dbReference type="NCBI Taxonomy" id="2448454"/>
    <lineage>
        <taxon>Eukaryota</taxon>
        <taxon>Viridiplantae</taxon>
        <taxon>Streptophyta</taxon>
        <taxon>Embryophyta</taxon>
        <taxon>Tracheophyta</taxon>
        <taxon>Spermatophyta</taxon>
        <taxon>Magnoliopsida</taxon>
        <taxon>eudicotyledons</taxon>
        <taxon>Gunneridae</taxon>
        <taxon>Pentapetalae</taxon>
        <taxon>rosids</taxon>
        <taxon>fabids</taxon>
        <taxon>Rosales</taxon>
        <taxon>Rosaceae</taxon>
        <taxon>Amygdaloideae</taxon>
        <taxon>Maleae</taxon>
        <taxon>Pyrus</taxon>
    </lineage>
</organism>
<sequence length="82" mass="9338">MIVSVKLCSFVCIIKELLSSLLSDLGLNIREAHVFSTTDGYSLDVLWWMDGWSVESLYLSLYVGLLRLSTLLITYPSLFPYQ</sequence>
<dbReference type="Proteomes" id="UP000327157">
    <property type="component" value="Chromosome 11"/>
</dbReference>
<proteinExistence type="predicted"/>
<reference evidence="1 2" key="3">
    <citation type="submission" date="2019-11" db="EMBL/GenBank/DDBJ databases">
        <title>A de novo genome assembly of a pear dwarfing rootstock.</title>
        <authorList>
            <person name="Wang F."/>
            <person name="Wang J."/>
            <person name="Li S."/>
            <person name="Zhang Y."/>
            <person name="Fang M."/>
            <person name="Ma L."/>
            <person name="Zhao Y."/>
            <person name="Jiang S."/>
        </authorList>
    </citation>
    <scope>NUCLEOTIDE SEQUENCE [LARGE SCALE GENOMIC DNA]</scope>
    <source>
        <strain evidence="1">S2</strain>
        <tissue evidence="1">Leaf</tissue>
    </source>
</reference>
<keyword evidence="2" id="KW-1185">Reference proteome</keyword>
<name>A0A5N5FWQ2_9ROSA</name>
<dbReference type="AlphaFoldDB" id="A0A5N5FWQ2"/>
<comment type="caution">
    <text evidence="1">The sequence shown here is derived from an EMBL/GenBank/DDBJ whole genome shotgun (WGS) entry which is preliminary data.</text>
</comment>
<accession>A0A5N5FWQ2</accession>
<evidence type="ECO:0000313" key="1">
    <source>
        <dbReference type="EMBL" id="KAB2605810.1"/>
    </source>
</evidence>
<gene>
    <name evidence="1" type="ORF">D8674_005527</name>
</gene>